<evidence type="ECO:0000256" key="1">
    <source>
        <dbReference type="ARBA" id="ARBA00000642"/>
    </source>
</evidence>
<feature type="binding site" evidence="16">
    <location>
        <begin position="373"/>
        <end position="376"/>
    </location>
    <ligand>
        <name>ATP</name>
        <dbReference type="ChEBI" id="CHEBI:30616"/>
    </ligand>
</feature>
<comment type="catalytic activity">
    <reaction evidence="1 17">
        <text>(2R)-3-phosphoglycerate + ATP = (2R)-3-phospho-glyceroyl phosphate + ADP</text>
        <dbReference type="Rhea" id="RHEA:14801"/>
        <dbReference type="ChEBI" id="CHEBI:30616"/>
        <dbReference type="ChEBI" id="CHEBI:57604"/>
        <dbReference type="ChEBI" id="CHEBI:58272"/>
        <dbReference type="ChEBI" id="CHEBI:456216"/>
        <dbReference type="EC" id="2.7.2.3"/>
    </reaction>
</comment>
<dbReference type="AlphaFoldDB" id="Q24CJ7"/>
<comment type="subunit">
    <text evidence="5 18">Monomer.</text>
</comment>
<evidence type="ECO:0000256" key="9">
    <source>
        <dbReference type="ARBA" id="ARBA00022723"/>
    </source>
</evidence>
<evidence type="ECO:0000256" key="11">
    <source>
        <dbReference type="ARBA" id="ARBA00022777"/>
    </source>
</evidence>
<dbReference type="GO" id="GO:0006096">
    <property type="term" value="P:glycolytic process"/>
    <property type="evidence" value="ECO:0007669"/>
    <property type="project" value="UniProtKB-UniPathway"/>
</dbReference>
<dbReference type="GO" id="GO:0005524">
    <property type="term" value="F:ATP binding"/>
    <property type="evidence" value="ECO:0007669"/>
    <property type="project" value="UniProtKB-KW"/>
</dbReference>
<dbReference type="KEGG" id="tet:TTHERM_00929450"/>
<dbReference type="UniPathway" id="UPA00109">
    <property type="reaction ID" value="UER00185"/>
</dbReference>
<dbReference type="Proteomes" id="UP000009168">
    <property type="component" value="Unassembled WGS sequence"/>
</dbReference>
<evidence type="ECO:0000256" key="10">
    <source>
        <dbReference type="ARBA" id="ARBA00022741"/>
    </source>
</evidence>
<feature type="binding site" evidence="16">
    <location>
        <position position="313"/>
    </location>
    <ligand>
        <name>ATP</name>
        <dbReference type="ChEBI" id="CHEBI:30616"/>
    </ligand>
</feature>
<keyword evidence="8 17" id="KW-0808">Transferase</keyword>
<evidence type="ECO:0000256" key="17">
    <source>
        <dbReference type="RuleBase" id="RU000532"/>
    </source>
</evidence>
<dbReference type="GeneID" id="7824345"/>
<dbReference type="InterPro" id="IPR015824">
    <property type="entry name" value="Phosphoglycerate_kinase_N"/>
</dbReference>
<comment type="similarity">
    <text evidence="4 17">Belongs to the phosphoglycerate kinase family.</text>
</comment>
<feature type="binding site" evidence="16">
    <location>
        <position position="344"/>
    </location>
    <ligand>
        <name>ATP</name>
        <dbReference type="ChEBI" id="CHEBI:30616"/>
    </ligand>
</feature>
<dbReference type="SMR" id="Q24CJ7"/>
<sequence>MLSRKIGIDHILKHIENKRVLMRVDFNVPLKEGKVKDPTRIQGSVPSIKKILEQNPKGLVLMSHLGRPDGNRVEKHSMKPVVPKLEELLGTKVTFLNDCVGKDVEEAVKSSRNGEIILLENLRFHPEEEGKYIDAAGNKVKADSKAVKEFRKSLTSLGDLFVNDAFGTAHRAHSSMVGVDHKIRAAGYLLKRELDYFSKALESPNRPFLVVLGGAKVKDKIQLIESMLDKVDEMIIGGGMAFTFLKKIHNIEIGNSLFDEEGYKIVDQLLEKAKAKNVKIHLPVDFLCGDSLEANANTRSFDLKSGIPAGWIGLDAGPKTMAENAEAVARANTIVWNGPQGRFEVDKFKVGSSDLLKHVATRTSQGATSIIGGGDTVNLVQQEKATQKVSHVSTGGGASLELLEGKVLPGVAYLTDIDQL</sequence>
<name>Q24CJ7_TETTS</name>
<dbReference type="OrthoDB" id="275353at2759"/>
<dbReference type="GO" id="GO:0046872">
    <property type="term" value="F:metal ion binding"/>
    <property type="evidence" value="ECO:0007669"/>
    <property type="project" value="UniProtKB-KW"/>
</dbReference>
<proteinExistence type="inferred from homology"/>
<reference evidence="20" key="1">
    <citation type="journal article" date="2006" name="PLoS Biol.">
        <title>Macronuclear genome sequence of the ciliate Tetrahymena thermophila, a model eukaryote.</title>
        <authorList>
            <person name="Eisen J.A."/>
            <person name="Coyne R.S."/>
            <person name="Wu M."/>
            <person name="Wu D."/>
            <person name="Thiagarajan M."/>
            <person name="Wortman J.R."/>
            <person name="Badger J.H."/>
            <person name="Ren Q."/>
            <person name="Amedeo P."/>
            <person name="Jones K.M."/>
            <person name="Tallon L.J."/>
            <person name="Delcher A.L."/>
            <person name="Salzberg S.L."/>
            <person name="Silva J.C."/>
            <person name="Haas B.J."/>
            <person name="Majoros W.H."/>
            <person name="Farzad M."/>
            <person name="Carlton J.M."/>
            <person name="Smith R.K. Jr."/>
            <person name="Garg J."/>
            <person name="Pearlman R.E."/>
            <person name="Karrer K.M."/>
            <person name="Sun L."/>
            <person name="Manning G."/>
            <person name="Elde N.C."/>
            <person name="Turkewitz A.P."/>
            <person name="Asai D.J."/>
            <person name="Wilkes D.E."/>
            <person name="Wang Y."/>
            <person name="Cai H."/>
            <person name="Collins K."/>
            <person name="Stewart B.A."/>
            <person name="Lee S.R."/>
            <person name="Wilamowska K."/>
            <person name="Weinberg Z."/>
            <person name="Ruzzo W.L."/>
            <person name="Wloga D."/>
            <person name="Gaertig J."/>
            <person name="Frankel J."/>
            <person name="Tsao C.-C."/>
            <person name="Gorovsky M.A."/>
            <person name="Keeling P.J."/>
            <person name="Waller R.F."/>
            <person name="Patron N.J."/>
            <person name="Cherry J.M."/>
            <person name="Stover N.A."/>
            <person name="Krieger C.J."/>
            <person name="del Toro C."/>
            <person name="Ryder H.F."/>
            <person name="Williamson S.C."/>
            <person name="Barbeau R.A."/>
            <person name="Hamilton E.P."/>
            <person name="Orias E."/>
        </authorList>
    </citation>
    <scope>NUCLEOTIDE SEQUENCE [LARGE SCALE GENOMIC DNA]</scope>
    <source>
        <strain evidence="20">SB210</strain>
    </source>
</reference>
<dbReference type="FunFam" id="3.40.50.1260:FF:000003">
    <property type="entry name" value="Phosphoglycerate kinase"/>
    <property type="match status" value="1"/>
</dbReference>
<evidence type="ECO:0000256" key="5">
    <source>
        <dbReference type="ARBA" id="ARBA00011245"/>
    </source>
</evidence>
<accession>Q24CJ7</accession>
<protein>
    <recommendedName>
        <fullName evidence="7 17">Phosphoglycerate kinase</fullName>
        <ecNumber evidence="6 17">2.7.2.3</ecNumber>
    </recommendedName>
</protein>
<evidence type="ECO:0000256" key="2">
    <source>
        <dbReference type="ARBA" id="ARBA00001946"/>
    </source>
</evidence>
<dbReference type="PANTHER" id="PTHR11406:SF0">
    <property type="entry name" value="PHOSPHOGLYCERATE KINASE"/>
    <property type="match status" value="1"/>
</dbReference>
<keyword evidence="11 17" id="KW-0418">Kinase</keyword>
<evidence type="ECO:0000256" key="16">
    <source>
        <dbReference type="PIRSR" id="PIRSR000724-2"/>
    </source>
</evidence>
<dbReference type="RefSeq" id="XP_001025708.1">
    <property type="nucleotide sequence ID" value="XM_001025708.3"/>
</dbReference>
<dbReference type="EMBL" id="GG662368">
    <property type="protein sequence ID" value="EAS05463.1"/>
    <property type="molecule type" value="Genomic_DNA"/>
</dbReference>
<dbReference type="Gene3D" id="3.40.50.1260">
    <property type="entry name" value="Phosphoglycerate kinase, N-terminal domain"/>
    <property type="match status" value="3"/>
</dbReference>
<dbReference type="CDD" id="cd00318">
    <property type="entry name" value="Phosphoglycerate_kinase"/>
    <property type="match status" value="1"/>
</dbReference>
<evidence type="ECO:0000256" key="15">
    <source>
        <dbReference type="PIRSR" id="PIRSR000724-1"/>
    </source>
</evidence>
<dbReference type="InterPro" id="IPR015911">
    <property type="entry name" value="Phosphoglycerate_kinase_CS"/>
</dbReference>
<evidence type="ECO:0000256" key="13">
    <source>
        <dbReference type="ARBA" id="ARBA00022842"/>
    </source>
</evidence>
<dbReference type="EC" id="2.7.2.3" evidence="6 17"/>
<comment type="pathway">
    <text evidence="3 17">Carbohydrate degradation; glycolysis; pyruvate from D-glyceraldehyde 3-phosphate: step 2/5.</text>
</comment>
<dbReference type="OMA" id="DMIFDIG"/>
<evidence type="ECO:0000256" key="14">
    <source>
        <dbReference type="ARBA" id="ARBA00023152"/>
    </source>
</evidence>
<dbReference type="Pfam" id="PF00162">
    <property type="entry name" value="PGK"/>
    <property type="match status" value="1"/>
</dbReference>
<dbReference type="PANTHER" id="PTHR11406">
    <property type="entry name" value="PHOSPHOGLYCERATE KINASE"/>
    <property type="match status" value="1"/>
</dbReference>
<keyword evidence="12 16" id="KW-0067">ATP-binding</keyword>
<feature type="binding site" evidence="15">
    <location>
        <begin position="25"/>
        <end position="27"/>
    </location>
    <ligand>
        <name>substrate</name>
    </ligand>
</feature>
<dbReference type="eggNOG" id="KOG1367">
    <property type="taxonomic scope" value="Eukaryota"/>
</dbReference>
<dbReference type="FunFam" id="3.40.50.1260:FF:000019">
    <property type="entry name" value="Phosphoglycerate kinase 1"/>
    <property type="match status" value="1"/>
</dbReference>
<dbReference type="GO" id="GO:0006094">
    <property type="term" value="P:gluconeogenesis"/>
    <property type="evidence" value="ECO:0007669"/>
    <property type="project" value="TreeGrafter"/>
</dbReference>
<evidence type="ECO:0000313" key="19">
    <source>
        <dbReference type="EMBL" id="EAS05463.1"/>
    </source>
</evidence>
<evidence type="ECO:0000313" key="20">
    <source>
        <dbReference type="Proteomes" id="UP000009168"/>
    </source>
</evidence>
<dbReference type="InParanoid" id="Q24CJ7"/>
<dbReference type="STRING" id="312017.Q24CJ7"/>
<evidence type="ECO:0000256" key="4">
    <source>
        <dbReference type="ARBA" id="ARBA00008982"/>
    </source>
</evidence>
<gene>
    <name evidence="19" type="ORF">TTHERM_00929450</name>
</gene>
<dbReference type="GO" id="GO:0043531">
    <property type="term" value="F:ADP binding"/>
    <property type="evidence" value="ECO:0007669"/>
    <property type="project" value="TreeGrafter"/>
</dbReference>
<dbReference type="PROSITE" id="PS00111">
    <property type="entry name" value="PGLYCERATE_KINASE"/>
    <property type="match status" value="1"/>
</dbReference>
<dbReference type="InterPro" id="IPR001576">
    <property type="entry name" value="Phosphoglycerate_kinase"/>
</dbReference>
<feature type="binding site" evidence="15">
    <location>
        <position position="171"/>
    </location>
    <ligand>
        <name>(2R)-3-phosphoglycerate</name>
        <dbReference type="ChEBI" id="CHEBI:58272"/>
    </ligand>
</feature>
<dbReference type="PIRSF" id="PIRSF000724">
    <property type="entry name" value="Pgk"/>
    <property type="match status" value="1"/>
</dbReference>
<dbReference type="HOGENOM" id="CLU_025427_0_1_1"/>
<evidence type="ECO:0000256" key="8">
    <source>
        <dbReference type="ARBA" id="ARBA00022679"/>
    </source>
</evidence>
<feature type="binding site" evidence="15">
    <location>
        <begin position="64"/>
        <end position="67"/>
    </location>
    <ligand>
        <name>substrate</name>
    </ligand>
</feature>
<organism evidence="19 20">
    <name type="scientific">Tetrahymena thermophila (strain SB210)</name>
    <dbReference type="NCBI Taxonomy" id="312017"/>
    <lineage>
        <taxon>Eukaryota</taxon>
        <taxon>Sar</taxon>
        <taxon>Alveolata</taxon>
        <taxon>Ciliophora</taxon>
        <taxon>Intramacronucleata</taxon>
        <taxon>Oligohymenophorea</taxon>
        <taxon>Hymenostomatida</taxon>
        <taxon>Tetrahymenina</taxon>
        <taxon>Tetrahymenidae</taxon>
        <taxon>Tetrahymena</taxon>
    </lineage>
</organism>
<feature type="binding site" evidence="16">
    <location>
        <position position="220"/>
    </location>
    <ligand>
        <name>ATP</name>
        <dbReference type="ChEBI" id="CHEBI:30616"/>
    </ligand>
</feature>
<keyword evidence="20" id="KW-1185">Reference proteome</keyword>
<keyword evidence="10" id="KW-0547">Nucleotide-binding</keyword>
<evidence type="ECO:0000256" key="7">
    <source>
        <dbReference type="ARBA" id="ARBA00016471"/>
    </source>
</evidence>
<dbReference type="GO" id="GO:0004618">
    <property type="term" value="F:phosphoglycerate kinase activity"/>
    <property type="evidence" value="ECO:0007669"/>
    <property type="project" value="UniProtKB-EC"/>
</dbReference>
<keyword evidence="14" id="KW-0324">Glycolysis</keyword>
<dbReference type="SUPFAM" id="SSF53748">
    <property type="entry name" value="Phosphoglycerate kinase"/>
    <property type="match status" value="1"/>
</dbReference>
<keyword evidence="13" id="KW-0460">Magnesium</keyword>
<dbReference type="FunCoup" id="Q24CJ7">
    <property type="interactions" value="130"/>
</dbReference>
<keyword evidence="9" id="KW-0479">Metal-binding</keyword>
<evidence type="ECO:0000256" key="18">
    <source>
        <dbReference type="RuleBase" id="RU000696"/>
    </source>
</evidence>
<dbReference type="GO" id="GO:0005829">
    <property type="term" value="C:cytosol"/>
    <property type="evidence" value="ECO:0007669"/>
    <property type="project" value="TreeGrafter"/>
</dbReference>
<comment type="cofactor">
    <cofactor evidence="2">
        <name>Mg(2+)</name>
        <dbReference type="ChEBI" id="CHEBI:18420"/>
    </cofactor>
</comment>
<evidence type="ECO:0000256" key="3">
    <source>
        <dbReference type="ARBA" id="ARBA00004838"/>
    </source>
</evidence>
<evidence type="ECO:0000256" key="12">
    <source>
        <dbReference type="ARBA" id="ARBA00022840"/>
    </source>
</evidence>
<dbReference type="HAMAP" id="MF_00145">
    <property type="entry name" value="Phosphoglyc_kinase"/>
    <property type="match status" value="1"/>
</dbReference>
<feature type="binding site" evidence="15">
    <location>
        <position position="40"/>
    </location>
    <ligand>
        <name>(2R)-3-phosphoglycerate</name>
        <dbReference type="ChEBI" id="CHEBI:58272"/>
    </ligand>
</feature>
<evidence type="ECO:0000256" key="6">
    <source>
        <dbReference type="ARBA" id="ARBA00013061"/>
    </source>
</evidence>
<dbReference type="PRINTS" id="PR00477">
    <property type="entry name" value="PHGLYCKINASE"/>
</dbReference>
<dbReference type="InterPro" id="IPR036043">
    <property type="entry name" value="Phosphoglycerate_kinase_sf"/>
</dbReference>
<feature type="binding site" evidence="15">
    <location>
        <position position="123"/>
    </location>
    <ligand>
        <name>(2R)-3-phosphoglycerate</name>
        <dbReference type="ChEBI" id="CHEBI:58272"/>
    </ligand>
</feature>